<comment type="caution">
    <text evidence="4">The sequence shown here is derived from an EMBL/GenBank/DDBJ whole genome shotgun (WGS) entry which is preliminary data.</text>
</comment>
<evidence type="ECO:0000256" key="2">
    <source>
        <dbReference type="ARBA" id="ARBA00022898"/>
    </source>
</evidence>
<dbReference type="PANTHER" id="PTHR10314">
    <property type="entry name" value="CYSTATHIONINE BETA-SYNTHASE"/>
    <property type="match status" value="1"/>
</dbReference>
<evidence type="ECO:0000313" key="4">
    <source>
        <dbReference type="EMBL" id="TDQ32294.1"/>
    </source>
</evidence>
<dbReference type="InterPro" id="IPR036052">
    <property type="entry name" value="TrpB-like_PALP_sf"/>
</dbReference>
<dbReference type="Gene3D" id="3.40.50.1100">
    <property type="match status" value="2"/>
</dbReference>
<dbReference type="NCBIfam" id="NF004996">
    <property type="entry name" value="PRK06381.1"/>
    <property type="match status" value="1"/>
</dbReference>
<dbReference type="Proteomes" id="UP000295468">
    <property type="component" value="Unassembled WGS sequence"/>
</dbReference>
<sequence>MNLKDGVKTAENKVSGEARKLSVFVRDTSKSLIDRLECYEDIINLEVGDTGLNRAKNLEREFNIRQLYIKYEGDNPTGTQKDRIAFAQVYDALRREFDTVSLATCGNYGVAVALAANLAGLGCRIYIPDSYNTERFEEMEALGADIVQMKGSYEDVVRQSTLLAQQHQWYDANPGGVNTPLQITAYSQMAFELVEDLGDAPKYCACPVSNGTLLAGIYRGFVSLYKRGKTSRIPKMIAASSTRKNPIVSSFRSGLDYCKDLNPESIKETKYNEPLVNWHSFDGEEALYAIRQSGGSAFNISDKKMKEMSTFLLKKEGMRILPASTAGLIALLEMNETQNFEPDRYVAVLTAKH</sequence>
<keyword evidence="5" id="KW-1185">Reference proteome</keyword>
<name>A0A4R6TLP3_9FLAO</name>
<organism evidence="4 5">
    <name type="scientific">Zeaxanthinibacter enoshimensis</name>
    <dbReference type="NCBI Taxonomy" id="392009"/>
    <lineage>
        <taxon>Bacteria</taxon>
        <taxon>Pseudomonadati</taxon>
        <taxon>Bacteroidota</taxon>
        <taxon>Flavobacteriia</taxon>
        <taxon>Flavobacteriales</taxon>
        <taxon>Flavobacteriaceae</taxon>
        <taxon>Zeaxanthinibacter</taxon>
    </lineage>
</organism>
<dbReference type="AlphaFoldDB" id="A0A4R6TLP3"/>
<evidence type="ECO:0000313" key="5">
    <source>
        <dbReference type="Proteomes" id="UP000295468"/>
    </source>
</evidence>
<dbReference type="SUPFAM" id="SSF53686">
    <property type="entry name" value="Tryptophan synthase beta subunit-like PLP-dependent enzymes"/>
    <property type="match status" value="1"/>
</dbReference>
<evidence type="ECO:0000256" key="1">
    <source>
        <dbReference type="ARBA" id="ARBA00001933"/>
    </source>
</evidence>
<dbReference type="InterPro" id="IPR050214">
    <property type="entry name" value="Cys_Synth/Cystath_Beta-Synth"/>
</dbReference>
<feature type="domain" description="Tryptophan synthase beta chain-like PALP" evidence="3">
    <location>
        <begin position="44"/>
        <end position="350"/>
    </location>
</feature>
<gene>
    <name evidence="4" type="ORF">CLV82_0117</name>
</gene>
<dbReference type="Pfam" id="PF00291">
    <property type="entry name" value="PALP"/>
    <property type="match status" value="1"/>
</dbReference>
<evidence type="ECO:0000259" key="3">
    <source>
        <dbReference type="Pfam" id="PF00291"/>
    </source>
</evidence>
<dbReference type="RefSeq" id="WP_133642372.1">
    <property type="nucleotide sequence ID" value="NZ_SNYI01000001.1"/>
</dbReference>
<reference evidence="4 5" key="1">
    <citation type="submission" date="2019-03" db="EMBL/GenBank/DDBJ databases">
        <title>Genomic Encyclopedia of Archaeal and Bacterial Type Strains, Phase II (KMG-II): from individual species to whole genera.</title>
        <authorList>
            <person name="Goeker M."/>
        </authorList>
    </citation>
    <scope>NUCLEOTIDE SEQUENCE [LARGE SCALE GENOMIC DNA]</scope>
    <source>
        <strain evidence="4 5">DSM 18435</strain>
    </source>
</reference>
<comment type="cofactor">
    <cofactor evidence="1">
        <name>pyridoxal 5'-phosphate</name>
        <dbReference type="ChEBI" id="CHEBI:597326"/>
    </cofactor>
</comment>
<accession>A0A4R6TLP3</accession>
<keyword evidence="2" id="KW-0663">Pyridoxal phosphate</keyword>
<protein>
    <submittedName>
        <fullName evidence="4">Threonine synthase</fullName>
    </submittedName>
</protein>
<dbReference type="GO" id="GO:1901605">
    <property type="term" value="P:alpha-amino acid metabolic process"/>
    <property type="evidence" value="ECO:0007669"/>
    <property type="project" value="UniProtKB-ARBA"/>
</dbReference>
<dbReference type="OrthoDB" id="9778118at2"/>
<proteinExistence type="predicted"/>
<dbReference type="InterPro" id="IPR001926">
    <property type="entry name" value="TrpB-like_PALP"/>
</dbReference>
<dbReference type="EMBL" id="SNYI01000001">
    <property type="protein sequence ID" value="TDQ32294.1"/>
    <property type="molecule type" value="Genomic_DNA"/>
</dbReference>